<evidence type="ECO:0008006" key="3">
    <source>
        <dbReference type="Google" id="ProtNLM"/>
    </source>
</evidence>
<comment type="caution">
    <text evidence="1">The sequence shown here is derived from an EMBL/GenBank/DDBJ whole genome shotgun (WGS) entry which is preliminary data.</text>
</comment>
<proteinExistence type="predicted"/>
<evidence type="ECO:0000313" key="2">
    <source>
        <dbReference type="Proteomes" id="UP000094329"/>
    </source>
</evidence>
<name>A0ABX3A534_9GAMM</name>
<dbReference type="EMBL" id="MDTU01000001">
    <property type="protein sequence ID" value="ODN43342.1"/>
    <property type="molecule type" value="Genomic_DNA"/>
</dbReference>
<sequence length="134" mass="16067">MGETVYEYRINIAHALCQLQYQQSSCLYGDISIVDLINKLLGQKGIHFDTRRLSQNYSKTVIFHQYQESEFNFLSRHLERYGIYYYLERQNGKECLVFVDNKNFHPQSQNELLVNDKINFHEGIKRLKKLIERQ</sequence>
<accession>A0ABX3A534</accession>
<dbReference type="Pfam" id="PF05954">
    <property type="entry name" value="Phage_GPD"/>
    <property type="match status" value="1"/>
</dbReference>
<keyword evidence="2" id="KW-1185">Reference proteome</keyword>
<organism evidence="1 2">
    <name type="scientific">Piscirickettsia litoralis</name>
    <dbReference type="NCBI Taxonomy" id="1891921"/>
    <lineage>
        <taxon>Bacteria</taxon>
        <taxon>Pseudomonadati</taxon>
        <taxon>Pseudomonadota</taxon>
        <taxon>Gammaproteobacteria</taxon>
        <taxon>Thiotrichales</taxon>
        <taxon>Piscirickettsiaceae</taxon>
        <taxon>Piscirickettsia</taxon>
    </lineage>
</organism>
<protein>
    <recommendedName>
        <fullName evidence="3">Type VI secretion system tip protein VgrG</fullName>
    </recommendedName>
</protein>
<dbReference type="Gene3D" id="3.55.50.10">
    <property type="entry name" value="Baseplate protein-like domains"/>
    <property type="match status" value="1"/>
</dbReference>
<evidence type="ECO:0000313" key="1">
    <source>
        <dbReference type="EMBL" id="ODN43342.1"/>
    </source>
</evidence>
<dbReference type="SUPFAM" id="SSF69279">
    <property type="entry name" value="Phage tail proteins"/>
    <property type="match status" value="1"/>
</dbReference>
<gene>
    <name evidence="1" type="ORF">BGC07_10915</name>
</gene>
<dbReference type="Gene3D" id="2.30.110.50">
    <property type="match status" value="1"/>
</dbReference>
<dbReference type="Proteomes" id="UP000094329">
    <property type="component" value="Unassembled WGS sequence"/>
</dbReference>
<reference evidence="1 2" key="1">
    <citation type="submission" date="2016-08" db="EMBL/GenBank/DDBJ databases">
        <title>Draft genome sequence of Candidatus Piscirickettsia litoralis, from seawater.</title>
        <authorList>
            <person name="Wan X."/>
            <person name="Lee A.J."/>
            <person name="Hou S."/>
            <person name="Donachie S.P."/>
        </authorList>
    </citation>
    <scope>NUCLEOTIDE SEQUENCE [LARGE SCALE GENOMIC DNA]</scope>
    <source>
        <strain evidence="1 2">Y2</strain>
    </source>
</reference>